<keyword evidence="3" id="KW-1185">Reference proteome</keyword>
<protein>
    <submittedName>
        <fullName evidence="2">Uncharacterized protein</fullName>
    </submittedName>
</protein>
<organism evidence="2 3">
    <name type="scientific">Neofusicoccum ribis</name>
    <dbReference type="NCBI Taxonomy" id="45134"/>
    <lineage>
        <taxon>Eukaryota</taxon>
        <taxon>Fungi</taxon>
        <taxon>Dikarya</taxon>
        <taxon>Ascomycota</taxon>
        <taxon>Pezizomycotina</taxon>
        <taxon>Dothideomycetes</taxon>
        <taxon>Dothideomycetes incertae sedis</taxon>
        <taxon>Botryosphaeriales</taxon>
        <taxon>Botryosphaeriaceae</taxon>
        <taxon>Neofusicoccum</taxon>
    </lineage>
</organism>
<sequence>MMFWHSGLLVQSCLCLLAGATYIQPFEEDFAARNFRTVQSIYNLTVFPNNVPILTKGGAGVPPGLFNANATGRISPVGNFSGFEDSIEYFFGLAPTPQTNQVDLGLFEADVVSFTSGCAEVAASVVYLKGGAVNNETGGLIEGSPVTTLKQVAFWKFDEDGLVLQYDAWIPNLQLWTNVANGIDFANRTVQQGTVAQALCPNIQKMCTGKDQEYQSVEDCTAQLMAKRFGTFDEAWGDNVVCRQIHVLLTGIRPDIHCPHVGPTGGGKCVDIDYRQEYFDDDALFGFPEPFMCPQKVDKTQGCIGIVV</sequence>
<reference evidence="2 3" key="1">
    <citation type="submission" date="2024-02" db="EMBL/GenBank/DDBJ databases">
        <title>De novo assembly and annotation of 12 fungi associated with fruit tree decline syndrome in Ontario, Canada.</title>
        <authorList>
            <person name="Sulman M."/>
            <person name="Ellouze W."/>
            <person name="Ilyukhin E."/>
        </authorList>
    </citation>
    <scope>NUCLEOTIDE SEQUENCE [LARGE SCALE GENOMIC DNA]</scope>
    <source>
        <strain evidence="2 3">M1-105</strain>
    </source>
</reference>
<accession>A0ABR3T1W2</accession>
<dbReference type="EMBL" id="JAJVDC020000022">
    <property type="protein sequence ID" value="KAL1633348.1"/>
    <property type="molecule type" value="Genomic_DNA"/>
</dbReference>
<name>A0ABR3T1W2_9PEZI</name>
<evidence type="ECO:0000256" key="1">
    <source>
        <dbReference type="SAM" id="SignalP"/>
    </source>
</evidence>
<feature type="chain" id="PRO_5045477620" evidence="1">
    <location>
        <begin position="21"/>
        <end position="308"/>
    </location>
</feature>
<dbReference type="Proteomes" id="UP001521116">
    <property type="component" value="Unassembled WGS sequence"/>
</dbReference>
<proteinExistence type="predicted"/>
<comment type="caution">
    <text evidence="2">The sequence shown here is derived from an EMBL/GenBank/DDBJ whole genome shotgun (WGS) entry which is preliminary data.</text>
</comment>
<gene>
    <name evidence="2" type="ORF">SLS56_002984</name>
</gene>
<evidence type="ECO:0000313" key="2">
    <source>
        <dbReference type="EMBL" id="KAL1633348.1"/>
    </source>
</evidence>
<evidence type="ECO:0000313" key="3">
    <source>
        <dbReference type="Proteomes" id="UP001521116"/>
    </source>
</evidence>
<keyword evidence="1" id="KW-0732">Signal</keyword>
<feature type="signal peptide" evidence="1">
    <location>
        <begin position="1"/>
        <end position="20"/>
    </location>
</feature>